<reference evidence="2" key="1">
    <citation type="submission" date="2016-06" db="EMBL/GenBank/DDBJ databases">
        <authorList>
            <person name="Varghese N."/>
            <person name="Submissions Spin"/>
        </authorList>
    </citation>
    <scope>NUCLEOTIDE SEQUENCE [LARGE SCALE GENOMIC DNA]</scope>
    <source>
        <strain evidence="2">DSM 43817</strain>
    </source>
</reference>
<dbReference type="AlphaFoldDB" id="A0A1C6STG7"/>
<dbReference type="Gene3D" id="3.40.630.30">
    <property type="match status" value="1"/>
</dbReference>
<evidence type="ECO:0000313" key="1">
    <source>
        <dbReference type="EMBL" id="SCL32748.1"/>
    </source>
</evidence>
<dbReference type="OrthoDB" id="7057833at2"/>
<accession>A0A1C6STG7</accession>
<keyword evidence="2" id="KW-1185">Reference proteome</keyword>
<gene>
    <name evidence="1" type="ORF">GA0074692_3394</name>
</gene>
<protein>
    <submittedName>
        <fullName evidence="1">Uncharacterized protein</fullName>
    </submittedName>
</protein>
<dbReference type="Proteomes" id="UP000198959">
    <property type="component" value="Unassembled WGS sequence"/>
</dbReference>
<organism evidence="1 2">
    <name type="scientific">Micromonospora pallida</name>
    <dbReference type="NCBI Taxonomy" id="145854"/>
    <lineage>
        <taxon>Bacteria</taxon>
        <taxon>Bacillati</taxon>
        <taxon>Actinomycetota</taxon>
        <taxon>Actinomycetes</taxon>
        <taxon>Micromonosporales</taxon>
        <taxon>Micromonosporaceae</taxon>
        <taxon>Micromonospora</taxon>
    </lineage>
</organism>
<dbReference type="STRING" id="145854.GA0074692_3394"/>
<sequence>MKPAARVAEPTGADQVVRRGTAADAEPLVSLLASAFQEDPVAVWIFPDARRRRAALPGFFRALYDLSLGGDGVWTTNDLGAVLLTTDSDTPEPAGYAERLDAVAGEDREALRTVLGLLDAHQPAVPHHHVAFAGVAPDRQRSGWGALLLEGFLRHCDDQGLPVYAETSSASGRALGHRYGFHPRGSAIRLPDGPTLQPMWRVPHARH</sequence>
<dbReference type="InterPro" id="IPR016181">
    <property type="entry name" value="Acyl_CoA_acyltransferase"/>
</dbReference>
<name>A0A1C6STG7_9ACTN</name>
<dbReference type="PANTHER" id="PTHR42791:SF1">
    <property type="entry name" value="N-ACETYLTRANSFERASE DOMAIN-CONTAINING PROTEIN"/>
    <property type="match status" value="1"/>
</dbReference>
<evidence type="ECO:0000313" key="2">
    <source>
        <dbReference type="Proteomes" id="UP000198959"/>
    </source>
</evidence>
<dbReference type="PANTHER" id="PTHR42791">
    <property type="entry name" value="GNAT FAMILY ACETYLTRANSFERASE"/>
    <property type="match status" value="1"/>
</dbReference>
<dbReference type="SUPFAM" id="SSF55729">
    <property type="entry name" value="Acyl-CoA N-acyltransferases (Nat)"/>
    <property type="match status" value="1"/>
</dbReference>
<proteinExistence type="predicted"/>
<dbReference type="InterPro" id="IPR052523">
    <property type="entry name" value="Trichothecene_AcTrans"/>
</dbReference>
<dbReference type="RefSeq" id="WP_091645668.1">
    <property type="nucleotide sequence ID" value="NZ_FMHW01000002.1"/>
</dbReference>
<dbReference type="EMBL" id="FMHW01000002">
    <property type="protein sequence ID" value="SCL32748.1"/>
    <property type="molecule type" value="Genomic_DNA"/>
</dbReference>